<dbReference type="Proteomes" id="UP000255082">
    <property type="component" value="Unassembled WGS sequence"/>
</dbReference>
<sequence>MPTHAQAQAVFASLAPLLAAKRSMRLWDPQRRRFSDHARALTLRLPAQPAAVPLYQRRRTRLLGLDFDTKHHHSAAVDADVELCLSWISECGGRAITDRSTSGGRHILIPLPHGVALTKNNVEPIVRLLAQRLPTLDITPMLNDVTGALTPPGSRCKEGGYRQLDGDLDEAVTALYTRADHGFLGHLTQLLGATPLAHSTPPHPRPPAVVARGAELWEGQADNARLRAEYRRRTPMPTAVAAFAEYGQASGDSRWRTPDGRLDRSAARQSVLTAAVLQGMSLTDVHAQLPAQGGTWAGFARAYSRYGRAAAAALRRDWDSACRWAAANAPEFLPPTHKYSEHTGGSRGDHRLHAKIHTRWLAAAIAWADHELAHSPRRANAVAVMQGLAYASAVGDEIVHEVPVVEVGGRSLSLMAGSIPESTVWQILRDIREVPGAPLLRVRRGAGLLADRYALITPRTGGRPLLPSNAQIARARVEPVHPAWTVIGMHHRRLYEEIVHHEVTVPADALIAARMSRSAGYNALATLATTGLIARSRNFIRRGSTSLDDIAHAHAMPTARSERIARHRREREIWSRWLAARFGTAPAERHTHRASRGDRDIDGHDVPSFVAAGPPPQNGAIATIPCQRRRISCVHRARVSHTLASVNCSHQCLMRLQRRTQAGNAELPP</sequence>
<name>A0A378X580_9NOCA</name>
<reference evidence="1 2" key="1">
    <citation type="submission" date="2018-06" db="EMBL/GenBank/DDBJ databases">
        <authorList>
            <consortium name="Pathogen Informatics"/>
            <person name="Doyle S."/>
        </authorList>
    </citation>
    <scope>NUCLEOTIDE SEQUENCE [LARGE SCALE GENOMIC DNA]</scope>
    <source>
        <strain evidence="1 2">NCTC13184</strain>
    </source>
</reference>
<dbReference type="RefSeq" id="WP_128145622.1">
    <property type="nucleotide sequence ID" value="NZ_JAJFOE010000002.1"/>
</dbReference>
<protein>
    <recommendedName>
        <fullName evidence="3">DNA primase/polymerase bifunctional N-terminal domain-containing protein</fullName>
    </recommendedName>
</protein>
<dbReference type="EMBL" id="UGRU01000001">
    <property type="protein sequence ID" value="SUA48578.1"/>
    <property type="molecule type" value="Genomic_DNA"/>
</dbReference>
<organism evidence="1 2">
    <name type="scientific">Nocardia africana</name>
    <dbReference type="NCBI Taxonomy" id="134964"/>
    <lineage>
        <taxon>Bacteria</taxon>
        <taxon>Bacillati</taxon>
        <taxon>Actinomycetota</taxon>
        <taxon>Actinomycetes</taxon>
        <taxon>Mycobacteriales</taxon>
        <taxon>Nocardiaceae</taxon>
        <taxon>Nocardia</taxon>
    </lineage>
</organism>
<evidence type="ECO:0000313" key="2">
    <source>
        <dbReference type="Proteomes" id="UP000255082"/>
    </source>
</evidence>
<gene>
    <name evidence="1" type="ORF">NCTC13184_07132</name>
</gene>
<proteinExistence type="predicted"/>
<accession>A0A378X580</accession>
<evidence type="ECO:0000313" key="1">
    <source>
        <dbReference type="EMBL" id="SUA48578.1"/>
    </source>
</evidence>
<dbReference type="AlphaFoldDB" id="A0A378X580"/>
<evidence type="ECO:0008006" key="3">
    <source>
        <dbReference type="Google" id="ProtNLM"/>
    </source>
</evidence>
<dbReference type="OrthoDB" id="3654095at2"/>